<name>A0ABD6BC55_9EURY</name>
<dbReference type="EMBL" id="JBHUDI010000002">
    <property type="protein sequence ID" value="MFD1562641.1"/>
    <property type="molecule type" value="Genomic_DNA"/>
</dbReference>
<sequence length="104" mass="11865">MVETEWLELGGTEVQYGDHTWELTGTVDISQTGDMLAVEAKQVDDVRQRTAVLRFELQDGAPSLNPGNLGSHFDRLERTGDTQYLVVKTEPRTYRYELQGLEYE</sequence>
<evidence type="ECO:0000313" key="1">
    <source>
        <dbReference type="EMBL" id="MFD1562641.1"/>
    </source>
</evidence>
<reference evidence="1 2" key="1">
    <citation type="journal article" date="2019" name="Int. J. Syst. Evol. Microbiol.">
        <title>The Global Catalogue of Microorganisms (GCM) 10K type strain sequencing project: providing services to taxonomists for standard genome sequencing and annotation.</title>
        <authorList>
            <consortium name="The Broad Institute Genomics Platform"/>
            <consortium name="The Broad Institute Genome Sequencing Center for Infectious Disease"/>
            <person name="Wu L."/>
            <person name="Ma J."/>
        </authorList>
    </citation>
    <scope>NUCLEOTIDE SEQUENCE [LARGE SCALE GENOMIC DNA]</scope>
    <source>
        <strain evidence="1 2">CGMCC 1.12230</strain>
    </source>
</reference>
<proteinExistence type="predicted"/>
<keyword evidence="2" id="KW-1185">Reference proteome</keyword>
<organism evidence="1 2">
    <name type="scientific">Haloarchaeobius amylolyticus</name>
    <dbReference type="NCBI Taxonomy" id="1198296"/>
    <lineage>
        <taxon>Archaea</taxon>
        <taxon>Methanobacteriati</taxon>
        <taxon>Methanobacteriota</taxon>
        <taxon>Stenosarchaea group</taxon>
        <taxon>Halobacteria</taxon>
        <taxon>Halobacteriales</taxon>
        <taxon>Halorubellaceae</taxon>
        <taxon>Haloarchaeobius</taxon>
    </lineage>
</organism>
<dbReference type="RefSeq" id="WP_390284462.1">
    <property type="nucleotide sequence ID" value="NZ_JBHUDI010000002.1"/>
</dbReference>
<protein>
    <submittedName>
        <fullName evidence="1">Uncharacterized protein</fullName>
    </submittedName>
</protein>
<comment type="caution">
    <text evidence="1">The sequence shown here is derived from an EMBL/GenBank/DDBJ whole genome shotgun (WGS) entry which is preliminary data.</text>
</comment>
<accession>A0ABD6BC55</accession>
<evidence type="ECO:0000313" key="2">
    <source>
        <dbReference type="Proteomes" id="UP001597076"/>
    </source>
</evidence>
<dbReference type="AlphaFoldDB" id="A0ABD6BC55"/>
<dbReference type="Proteomes" id="UP001597076">
    <property type="component" value="Unassembled WGS sequence"/>
</dbReference>
<gene>
    <name evidence="1" type="ORF">ACFR99_03625</name>
</gene>